<dbReference type="SUPFAM" id="SSF82199">
    <property type="entry name" value="SET domain"/>
    <property type="match status" value="1"/>
</dbReference>
<dbReference type="AlphaFoldDB" id="J7G385"/>
<evidence type="ECO:0000256" key="7">
    <source>
        <dbReference type="ARBA" id="ARBA00023242"/>
    </source>
</evidence>
<keyword evidence="7" id="KW-0539">Nucleus</keyword>
<organism evidence="10 11">
    <name type="scientific">Chroomonas mesostigmatica CCMP1168</name>
    <dbReference type="NCBI Taxonomy" id="1195612"/>
    <lineage>
        <taxon>Eukaryota</taxon>
        <taxon>Cryptophyceae</taxon>
        <taxon>Pyrenomonadales</taxon>
        <taxon>Chroomonadaceae</taxon>
        <taxon>Chroomonas</taxon>
    </lineage>
</organism>
<dbReference type="GO" id="GO:0008168">
    <property type="term" value="F:methyltransferase activity"/>
    <property type="evidence" value="ECO:0007669"/>
    <property type="project" value="UniProtKB-KW"/>
</dbReference>
<keyword evidence="3" id="KW-0158">Chromosome</keyword>
<reference evidence="10 11" key="1">
    <citation type="journal article" date="2012" name="Genome Biol. Evol.">
        <title>Nucleomorph genome sequence of the cryptophyte alga Chroomonas mesostigmatica CCMP1168 reveals lineage-specific gene loss and genome complexity.</title>
        <authorList>
            <person name="Moore C.E."/>
            <person name="Curtis B."/>
            <person name="Mills T."/>
            <person name="Tanifuji G."/>
            <person name="Archibald J.M."/>
        </authorList>
    </citation>
    <scope>NUCLEOTIDE SEQUENCE [LARGE SCALE GENOMIC DNA]</scope>
    <source>
        <strain evidence="10 11">CCMP1168</strain>
    </source>
</reference>
<evidence type="ECO:0000313" key="11">
    <source>
        <dbReference type="Proteomes" id="UP000243348"/>
    </source>
</evidence>
<dbReference type="InterPro" id="IPR001214">
    <property type="entry name" value="SET_dom"/>
</dbReference>
<keyword evidence="5" id="KW-0808">Transferase</keyword>
<dbReference type="EMBL" id="CP003681">
    <property type="protein sequence ID" value="AFP65504.1"/>
    <property type="molecule type" value="Genomic_DNA"/>
</dbReference>
<keyword evidence="4" id="KW-0489">Methyltransferase</keyword>
<dbReference type="InterPro" id="IPR050777">
    <property type="entry name" value="SET2_Histone-Lys_MeTrsfase"/>
</dbReference>
<evidence type="ECO:0000256" key="1">
    <source>
        <dbReference type="ARBA" id="ARBA00004123"/>
    </source>
</evidence>
<protein>
    <recommendedName>
        <fullName evidence="9">SET domain-containing protein</fullName>
    </recommendedName>
</protein>
<keyword evidence="8" id="KW-0812">Transmembrane</keyword>
<evidence type="ECO:0000313" key="10">
    <source>
        <dbReference type="EMBL" id="AFP65504.1"/>
    </source>
</evidence>
<dbReference type="SMART" id="SM00317">
    <property type="entry name" value="SET"/>
    <property type="match status" value="1"/>
</dbReference>
<dbReference type="GO" id="GO:0005634">
    <property type="term" value="C:nucleus"/>
    <property type="evidence" value="ECO:0007669"/>
    <property type="project" value="UniProtKB-SubCell"/>
</dbReference>
<evidence type="ECO:0000256" key="2">
    <source>
        <dbReference type="ARBA" id="ARBA00004286"/>
    </source>
</evidence>
<feature type="domain" description="SET" evidence="9">
    <location>
        <begin position="186"/>
        <end position="302"/>
    </location>
</feature>
<keyword evidence="8" id="KW-1133">Transmembrane helix</keyword>
<evidence type="ECO:0000256" key="4">
    <source>
        <dbReference type="ARBA" id="ARBA00022603"/>
    </source>
</evidence>
<evidence type="ECO:0000256" key="5">
    <source>
        <dbReference type="ARBA" id="ARBA00022679"/>
    </source>
</evidence>
<sequence length="332" mass="40267">MTQKKKKNIFSKFDKLNAIFIWHKIFYRLKKKKKLKLEKINLCLKKLFLWEIFNKVNKISPENLFIIQAYGLDNIFEFQTIEVPKRFFFLKNILKKYGKYDYFFLDTIKTINNWFYINIIEHFSHILVYILFQTLIIPMIKIFWKPMKNEIFDKNKKKLLRNINKNKRDSFPKRNCDILVSLKLENKLSISLSQKHGWGIFVKYFLKKMTFISEYRGKYIQNYKTDFLESYYRYVNKNLFFFKLNSFITIDATFSGNIGRYINHSCSPNCFTKNINHGVEDFIILISSKNIKLFEELSYDYRINPDEFDIQQTICVCENVTCRKNLNLEKNI</sequence>
<dbReference type="PANTHER" id="PTHR22884">
    <property type="entry name" value="SET DOMAIN PROTEINS"/>
    <property type="match status" value="1"/>
</dbReference>
<evidence type="ECO:0000256" key="3">
    <source>
        <dbReference type="ARBA" id="ARBA00022454"/>
    </source>
</evidence>
<keyword evidence="8" id="KW-0472">Membrane</keyword>
<proteinExistence type="predicted"/>
<evidence type="ECO:0000256" key="8">
    <source>
        <dbReference type="SAM" id="Phobius"/>
    </source>
</evidence>
<geneLocation type="nucleomorph" evidence="10"/>
<dbReference type="Pfam" id="PF00856">
    <property type="entry name" value="SET"/>
    <property type="match status" value="1"/>
</dbReference>
<feature type="transmembrane region" description="Helical" evidence="8">
    <location>
        <begin position="126"/>
        <end position="144"/>
    </location>
</feature>
<evidence type="ECO:0000259" key="9">
    <source>
        <dbReference type="PROSITE" id="PS50280"/>
    </source>
</evidence>
<gene>
    <name evidence="10" type="ORF">CMESO_337</name>
</gene>
<dbReference type="Proteomes" id="UP000243348">
    <property type="component" value="Nucleomorph 2"/>
</dbReference>
<dbReference type="Gene3D" id="2.170.270.10">
    <property type="entry name" value="SET domain"/>
    <property type="match status" value="1"/>
</dbReference>
<evidence type="ECO:0000256" key="6">
    <source>
        <dbReference type="ARBA" id="ARBA00022691"/>
    </source>
</evidence>
<dbReference type="GO" id="GO:0005694">
    <property type="term" value="C:chromosome"/>
    <property type="evidence" value="ECO:0007669"/>
    <property type="project" value="UniProtKB-SubCell"/>
</dbReference>
<accession>J7G385</accession>
<dbReference type="PROSITE" id="PS50280">
    <property type="entry name" value="SET"/>
    <property type="match status" value="1"/>
</dbReference>
<keyword evidence="10" id="KW-0542">Nucleomorph</keyword>
<comment type="subcellular location">
    <subcellularLocation>
        <location evidence="2">Chromosome</location>
    </subcellularLocation>
    <subcellularLocation>
        <location evidence="1">Nucleus</location>
    </subcellularLocation>
</comment>
<keyword evidence="6" id="KW-0949">S-adenosyl-L-methionine</keyword>
<name>J7G385_9CRYP</name>
<dbReference type="InterPro" id="IPR046341">
    <property type="entry name" value="SET_dom_sf"/>
</dbReference>
<dbReference type="GO" id="GO:0032259">
    <property type="term" value="P:methylation"/>
    <property type="evidence" value="ECO:0007669"/>
    <property type="project" value="UniProtKB-KW"/>
</dbReference>